<feature type="domain" description="Phosphatidylinositol transfer protein N-terminal" evidence="3">
    <location>
        <begin position="273"/>
        <end position="516"/>
    </location>
</feature>
<dbReference type="InterPro" id="IPR055261">
    <property type="entry name" value="PI_transfer_N"/>
</dbReference>
<evidence type="ECO:0000313" key="4">
    <source>
        <dbReference type="EMBL" id="PRP88813.1"/>
    </source>
</evidence>
<dbReference type="SUPFAM" id="SSF55961">
    <property type="entry name" value="Bet v1-like"/>
    <property type="match status" value="1"/>
</dbReference>
<dbReference type="GO" id="GO:0008526">
    <property type="term" value="F:phosphatidylinositol transfer activity"/>
    <property type="evidence" value="ECO:0007669"/>
    <property type="project" value="TreeGrafter"/>
</dbReference>
<dbReference type="Proteomes" id="UP000241769">
    <property type="component" value="Unassembled WGS sequence"/>
</dbReference>
<dbReference type="STRING" id="1890364.A0A2P6NXX7"/>
<dbReference type="OrthoDB" id="18453at2759"/>
<evidence type="ECO:0000256" key="1">
    <source>
        <dbReference type="ARBA" id="ARBA00023121"/>
    </source>
</evidence>
<dbReference type="GO" id="GO:0005794">
    <property type="term" value="C:Golgi apparatus"/>
    <property type="evidence" value="ECO:0007669"/>
    <property type="project" value="UniProtKB-ARBA"/>
</dbReference>
<dbReference type="Gene3D" id="3.30.530.20">
    <property type="match status" value="1"/>
</dbReference>
<comment type="caution">
    <text evidence="4">The sequence shown here is derived from an EMBL/GenBank/DDBJ whole genome shotgun (WGS) entry which is preliminary data.</text>
</comment>
<reference evidence="4 5" key="1">
    <citation type="journal article" date="2018" name="Genome Biol. Evol.">
        <title>Multiple Roots of Fruiting Body Formation in Amoebozoa.</title>
        <authorList>
            <person name="Hillmann F."/>
            <person name="Forbes G."/>
            <person name="Novohradska S."/>
            <person name="Ferling I."/>
            <person name="Riege K."/>
            <person name="Groth M."/>
            <person name="Westermann M."/>
            <person name="Marz M."/>
            <person name="Spaller T."/>
            <person name="Winckler T."/>
            <person name="Schaap P."/>
            <person name="Glockner G."/>
        </authorList>
    </citation>
    <scope>NUCLEOTIDE SEQUENCE [LARGE SCALE GENOMIC DNA]</scope>
    <source>
        <strain evidence="4 5">Jena</strain>
    </source>
</reference>
<dbReference type="PANTHER" id="PTHR10658">
    <property type="entry name" value="PHOSPHATIDYLINOSITOL TRANSFER PROTEIN"/>
    <property type="match status" value="1"/>
</dbReference>
<dbReference type="GO" id="GO:0035091">
    <property type="term" value="F:phosphatidylinositol binding"/>
    <property type="evidence" value="ECO:0007669"/>
    <property type="project" value="TreeGrafter"/>
</dbReference>
<dbReference type="AlphaFoldDB" id="A0A2P6NXX7"/>
<evidence type="ECO:0000256" key="2">
    <source>
        <dbReference type="SAM" id="MobiDB-lite"/>
    </source>
</evidence>
<dbReference type="PANTHER" id="PTHR10658:SF54">
    <property type="entry name" value="CYTOPLASMIC PHOSPHATIDYLINOSITOL TRANSFER PROTEIN 1"/>
    <property type="match status" value="1"/>
</dbReference>
<dbReference type="PRINTS" id="PR00391">
    <property type="entry name" value="PITRANSFER"/>
</dbReference>
<evidence type="ECO:0000259" key="3">
    <source>
        <dbReference type="Pfam" id="PF02121"/>
    </source>
</evidence>
<sequence length="581" mass="67024">MSILASPSPSPYRQPTYERPLTVVTVVHHVFPSLSPDDVPSQDQTIIEQIDQAFDRMFDILREWEEINNASLDLGTSLVDNLVRTQYISLKQNWGIFGDDRELQQRVRVKLQAETQSFYDDFSTEFKKMKGLHEEMKELLKVLIDGENILKNSPPVAITATVSISDYVSYCEEIIRMYEREIGVKEKILGDIMTRQFSPDLNGLSTAGQSEENRNLLLVYLSAWQFQAYVDKPRIDGRSEPSDSIVNQNSTNFTTRNPDNFGQSRRTRSKDMVLIKEYIIPMPLTVEEYRTAQLYMVAKFSRERTTKGEGITIIKNEPFEENGVKGQFTHKQIHVGSSLPSWAKSLIPANCCVEEKAWNSYPYVRNVYSCPLFGDRFSITSETYYYDDEGEKQDLFKLTPEEKSVLEKDTIDIVNERPDDAHYKEEEDPKLFVSEKTGRGKFEEDWLKTVKPRMTIYKMTKAEFKVWGFQTKVEAYLQKTMVRDIILLGHRQAFCWMDEWFGMSMEDLRAYEQETKIYLDKIMNGEITPDGKPIVKTDSPKPAKKGWGWGSLTGTPSQSPKANSPKVKKGKDSPQIERAEE</sequence>
<organism evidence="4 5">
    <name type="scientific">Planoprotostelium fungivorum</name>
    <dbReference type="NCBI Taxonomy" id="1890364"/>
    <lineage>
        <taxon>Eukaryota</taxon>
        <taxon>Amoebozoa</taxon>
        <taxon>Evosea</taxon>
        <taxon>Variosea</taxon>
        <taxon>Cavosteliida</taxon>
        <taxon>Cavosteliaceae</taxon>
        <taxon>Planoprotostelium</taxon>
    </lineage>
</organism>
<protein>
    <recommendedName>
        <fullName evidence="3">Phosphatidylinositol transfer protein N-terminal domain-containing protein</fullName>
    </recommendedName>
</protein>
<dbReference type="GO" id="GO:0031210">
    <property type="term" value="F:phosphatidylcholine binding"/>
    <property type="evidence" value="ECO:0007669"/>
    <property type="project" value="TreeGrafter"/>
</dbReference>
<feature type="region of interest" description="Disordered" evidence="2">
    <location>
        <begin position="529"/>
        <end position="581"/>
    </location>
</feature>
<dbReference type="EMBL" id="MDYQ01000007">
    <property type="protein sequence ID" value="PRP88813.1"/>
    <property type="molecule type" value="Genomic_DNA"/>
</dbReference>
<proteinExistence type="predicted"/>
<feature type="compositionally biased region" description="Polar residues" evidence="2">
    <location>
        <begin position="552"/>
        <end position="562"/>
    </location>
</feature>
<feature type="compositionally biased region" description="Basic and acidic residues" evidence="2">
    <location>
        <begin position="570"/>
        <end position="581"/>
    </location>
</feature>
<dbReference type="Pfam" id="PF02121">
    <property type="entry name" value="IP_trans"/>
    <property type="match status" value="1"/>
</dbReference>
<keyword evidence="1" id="KW-0446">Lipid-binding</keyword>
<dbReference type="FunFam" id="3.30.530.20:FF:000028">
    <property type="entry name" value="Phosphatidylinositol transfer protein 5"/>
    <property type="match status" value="1"/>
</dbReference>
<dbReference type="InterPro" id="IPR023393">
    <property type="entry name" value="START-like_dom_sf"/>
</dbReference>
<name>A0A2P6NXX7_9EUKA</name>
<dbReference type="InParanoid" id="A0A2P6NXX7"/>
<accession>A0A2P6NXX7</accession>
<dbReference type="GO" id="GO:0008525">
    <property type="term" value="F:phosphatidylcholine transporter activity"/>
    <property type="evidence" value="ECO:0007669"/>
    <property type="project" value="TreeGrafter"/>
</dbReference>
<feature type="region of interest" description="Disordered" evidence="2">
    <location>
        <begin position="239"/>
        <end position="264"/>
    </location>
</feature>
<feature type="compositionally biased region" description="Polar residues" evidence="2">
    <location>
        <begin position="242"/>
        <end position="264"/>
    </location>
</feature>
<evidence type="ECO:0000313" key="5">
    <source>
        <dbReference type="Proteomes" id="UP000241769"/>
    </source>
</evidence>
<keyword evidence="5" id="KW-1185">Reference proteome</keyword>
<dbReference type="InterPro" id="IPR001666">
    <property type="entry name" value="PI_transfer"/>
</dbReference>
<gene>
    <name evidence="4" type="ORF">PROFUN_00281</name>
</gene>
<dbReference type="GO" id="GO:0071944">
    <property type="term" value="C:cell periphery"/>
    <property type="evidence" value="ECO:0007669"/>
    <property type="project" value="UniProtKB-ARBA"/>
</dbReference>